<dbReference type="PANTHER" id="PTHR47232:SF1">
    <property type="entry name" value="TRANSDUCIN FAMILY PROTEIN _ WD-40 REPEAT FAMILY PROTEIN"/>
    <property type="match status" value="1"/>
</dbReference>
<dbReference type="PANTHER" id="PTHR47232">
    <property type="entry name" value="TRANSDUCIN FAMILY PROTEIN / WD-40 REPEAT FAMILY PROTEIN"/>
    <property type="match status" value="1"/>
</dbReference>
<dbReference type="OrthoDB" id="1897642at2759"/>
<comment type="caution">
    <text evidence="1">The sequence shown here is derived from an EMBL/GenBank/DDBJ whole genome shotgun (WGS) entry which is preliminary data.</text>
</comment>
<name>A0A2U1MS13_ARTAN</name>
<evidence type="ECO:0000313" key="2">
    <source>
        <dbReference type="Proteomes" id="UP000245207"/>
    </source>
</evidence>
<evidence type="ECO:0000313" key="1">
    <source>
        <dbReference type="EMBL" id="PWA64022.1"/>
    </source>
</evidence>
<reference evidence="1 2" key="1">
    <citation type="journal article" date="2018" name="Mol. Plant">
        <title>The genome of Artemisia annua provides insight into the evolution of Asteraceae family and artemisinin biosynthesis.</title>
        <authorList>
            <person name="Shen Q."/>
            <person name="Zhang L."/>
            <person name="Liao Z."/>
            <person name="Wang S."/>
            <person name="Yan T."/>
            <person name="Shi P."/>
            <person name="Liu M."/>
            <person name="Fu X."/>
            <person name="Pan Q."/>
            <person name="Wang Y."/>
            <person name="Lv Z."/>
            <person name="Lu X."/>
            <person name="Zhang F."/>
            <person name="Jiang W."/>
            <person name="Ma Y."/>
            <person name="Chen M."/>
            <person name="Hao X."/>
            <person name="Li L."/>
            <person name="Tang Y."/>
            <person name="Lv G."/>
            <person name="Zhou Y."/>
            <person name="Sun X."/>
            <person name="Brodelius P.E."/>
            <person name="Rose J.K.C."/>
            <person name="Tang K."/>
        </authorList>
    </citation>
    <scope>NUCLEOTIDE SEQUENCE [LARGE SCALE GENOMIC DNA]</scope>
    <source>
        <strain evidence="2">cv. Huhao1</strain>
        <tissue evidence="1">Leaf</tissue>
    </source>
</reference>
<dbReference type="AlphaFoldDB" id="A0A2U1MS13"/>
<gene>
    <name evidence="1" type="ORF">CTI12_AA348010</name>
</gene>
<sequence length="74" mass="8337">MDPDLLPLIDPRSVGADKRIIGFELQTGRAEYKHPIESKYKSVLPNPGDFNFIMVQPGNAHFTVSFFNSILTPF</sequence>
<organism evidence="1 2">
    <name type="scientific">Artemisia annua</name>
    <name type="common">Sweet wormwood</name>
    <dbReference type="NCBI Taxonomy" id="35608"/>
    <lineage>
        <taxon>Eukaryota</taxon>
        <taxon>Viridiplantae</taxon>
        <taxon>Streptophyta</taxon>
        <taxon>Embryophyta</taxon>
        <taxon>Tracheophyta</taxon>
        <taxon>Spermatophyta</taxon>
        <taxon>Magnoliopsida</taxon>
        <taxon>eudicotyledons</taxon>
        <taxon>Gunneridae</taxon>
        <taxon>Pentapetalae</taxon>
        <taxon>asterids</taxon>
        <taxon>campanulids</taxon>
        <taxon>Asterales</taxon>
        <taxon>Asteraceae</taxon>
        <taxon>Asteroideae</taxon>
        <taxon>Anthemideae</taxon>
        <taxon>Artemisiinae</taxon>
        <taxon>Artemisia</taxon>
    </lineage>
</organism>
<keyword evidence="2" id="KW-1185">Reference proteome</keyword>
<accession>A0A2U1MS13</accession>
<protein>
    <submittedName>
        <fullName evidence="1">Transducin family protein / WD-40 repeat family protein</fullName>
    </submittedName>
</protein>
<dbReference type="EMBL" id="PKPP01004508">
    <property type="protein sequence ID" value="PWA64022.1"/>
    <property type="molecule type" value="Genomic_DNA"/>
</dbReference>
<proteinExistence type="predicted"/>
<dbReference type="STRING" id="35608.A0A2U1MS13"/>
<dbReference type="Proteomes" id="UP000245207">
    <property type="component" value="Unassembled WGS sequence"/>
</dbReference>